<sequence length="347" mass="36699">MKKTCFALSFLGLAIGSSGGVAAQTQVTLFGVVDLGVAHVSHGHSRLTALSYSGNSHARLGFRGTEDLGGGLSAGFWLESALAPDTGGTGLNFQRRSTVSLSGNFGELRLGRDMAATNLNPSWFDPFGGTGIGQPTVYSMLGAPIRVSNALAYLLPRQLGGWYGQVQYAFGEEPSNSANRSNNNYEGARLGFADEALNVAAAVGRRHSGTATAAAQIKAANVAASYRIGPATPMAFWAREEDSRGARIDAWLIGASLRHGVGEWRAAYSHYDRQNSGDDWSKLALGYVHHLSKRTALYGTYAHIRNRGASAQLVSGTGVADWPNTPPLPAQAGARSQGVEFGIRHNF</sequence>
<evidence type="ECO:0000313" key="14">
    <source>
        <dbReference type="Proteomes" id="UP000575083"/>
    </source>
</evidence>
<dbReference type="GO" id="GO:0006811">
    <property type="term" value="P:monoatomic ion transport"/>
    <property type="evidence" value="ECO:0007669"/>
    <property type="project" value="UniProtKB-KW"/>
</dbReference>
<dbReference type="InterPro" id="IPR033900">
    <property type="entry name" value="Gram_neg_porin_domain"/>
</dbReference>
<protein>
    <submittedName>
        <fullName evidence="13">Putative porin</fullName>
    </submittedName>
</protein>
<dbReference type="InterPro" id="IPR023614">
    <property type="entry name" value="Porin_dom_sf"/>
</dbReference>
<evidence type="ECO:0000259" key="12">
    <source>
        <dbReference type="Pfam" id="PF13609"/>
    </source>
</evidence>
<dbReference type="GO" id="GO:0015288">
    <property type="term" value="F:porin activity"/>
    <property type="evidence" value="ECO:0007669"/>
    <property type="project" value="UniProtKB-KW"/>
</dbReference>
<dbReference type="SUPFAM" id="SSF56935">
    <property type="entry name" value="Porins"/>
    <property type="match status" value="1"/>
</dbReference>
<evidence type="ECO:0000256" key="3">
    <source>
        <dbReference type="ARBA" id="ARBA00022448"/>
    </source>
</evidence>
<evidence type="ECO:0000256" key="6">
    <source>
        <dbReference type="ARBA" id="ARBA00022729"/>
    </source>
</evidence>
<dbReference type="AlphaFoldDB" id="A0A7X0PKA3"/>
<evidence type="ECO:0000256" key="8">
    <source>
        <dbReference type="ARBA" id="ARBA00023114"/>
    </source>
</evidence>
<keyword evidence="7" id="KW-0406">Ion transport</keyword>
<evidence type="ECO:0000256" key="10">
    <source>
        <dbReference type="ARBA" id="ARBA00023237"/>
    </source>
</evidence>
<keyword evidence="3" id="KW-0813">Transport</keyword>
<proteinExistence type="predicted"/>
<evidence type="ECO:0000256" key="2">
    <source>
        <dbReference type="ARBA" id="ARBA00011233"/>
    </source>
</evidence>
<keyword evidence="14" id="KW-1185">Reference proteome</keyword>
<dbReference type="GO" id="GO:0046930">
    <property type="term" value="C:pore complex"/>
    <property type="evidence" value="ECO:0007669"/>
    <property type="project" value="UniProtKB-KW"/>
</dbReference>
<dbReference type="Gene3D" id="2.40.160.10">
    <property type="entry name" value="Porin"/>
    <property type="match status" value="1"/>
</dbReference>
<keyword evidence="10" id="KW-0998">Cell outer membrane</keyword>
<name>A0A7X0PKA3_9BURK</name>
<dbReference type="InterPro" id="IPR002299">
    <property type="entry name" value="Porin_Neis"/>
</dbReference>
<keyword evidence="9" id="KW-0472">Membrane</keyword>
<dbReference type="Proteomes" id="UP000575083">
    <property type="component" value="Unassembled WGS sequence"/>
</dbReference>
<comment type="subunit">
    <text evidence="2">Homotrimer.</text>
</comment>
<keyword evidence="5" id="KW-0812">Transmembrane</keyword>
<dbReference type="PANTHER" id="PTHR34501">
    <property type="entry name" value="PROTEIN YDDL-RELATED"/>
    <property type="match status" value="1"/>
</dbReference>
<feature type="chain" id="PRO_5031234756" evidence="11">
    <location>
        <begin position="24"/>
        <end position="347"/>
    </location>
</feature>
<keyword evidence="8" id="KW-0626">Porin</keyword>
<dbReference type="RefSeq" id="WP_184864621.1">
    <property type="nucleotide sequence ID" value="NZ_JACHLK010000020.1"/>
</dbReference>
<dbReference type="InterPro" id="IPR050298">
    <property type="entry name" value="Gram-neg_bact_OMP"/>
</dbReference>
<feature type="signal peptide" evidence="11">
    <location>
        <begin position="1"/>
        <end position="23"/>
    </location>
</feature>
<evidence type="ECO:0000256" key="5">
    <source>
        <dbReference type="ARBA" id="ARBA00022692"/>
    </source>
</evidence>
<dbReference type="PANTHER" id="PTHR34501:SF9">
    <property type="entry name" value="MAJOR OUTER MEMBRANE PROTEIN P.IA"/>
    <property type="match status" value="1"/>
</dbReference>
<evidence type="ECO:0000256" key="4">
    <source>
        <dbReference type="ARBA" id="ARBA00022452"/>
    </source>
</evidence>
<gene>
    <name evidence="13" type="ORF">HNP48_006218</name>
</gene>
<comment type="caution">
    <text evidence="13">The sequence shown here is derived from an EMBL/GenBank/DDBJ whole genome shotgun (WGS) entry which is preliminary data.</text>
</comment>
<accession>A0A7X0PKA3</accession>
<evidence type="ECO:0000256" key="1">
    <source>
        <dbReference type="ARBA" id="ARBA00004571"/>
    </source>
</evidence>
<dbReference type="GO" id="GO:0009279">
    <property type="term" value="C:cell outer membrane"/>
    <property type="evidence" value="ECO:0007669"/>
    <property type="project" value="UniProtKB-SubCell"/>
</dbReference>
<evidence type="ECO:0000256" key="7">
    <source>
        <dbReference type="ARBA" id="ARBA00023065"/>
    </source>
</evidence>
<dbReference type="EMBL" id="JACHLK010000020">
    <property type="protein sequence ID" value="MBB6563498.1"/>
    <property type="molecule type" value="Genomic_DNA"/>
</dbReference>
<dbReference type="PRINTS" id="PR00184">
    <property type="entry name" value="NEISSPPORIN"/>
</dbReference>
<keyword evidence="6 11" id="KW-0732">Signal</keyword>
<evidence type="ECO:0000313" key="13">
    <source>
        <dbReference type="EMBL" id="MBB6563498.1"/>
    </source>
</evidence>
<dbReference type="CDD" id="cd00342">
    <property type="entry name" value="gram_neg_porins"/>
    <property type="match status" value="1"/>
</dbReference>
<reference evidence="13 14" key="1">
    <citation type="submission" date="2020-08" db="EMBL/GenBank/DDBJ databases">
        <title>Functional genomics of gut bacteria from endangered species of beetles.</title>
        <authorList>
            <person name="Carlos-Shanley C."/>
        </authorList>
    </citation>
    <scope>NUCLEOTIDE SEQUENCE [LARGE SCALE GENOMIC DNA]</scope>
    <source>
        <strain evidence="13 14">S00198</strain>
    </source>
</reference>
<evidence type="ECO:0000256" key="11">
    <source>
        <dbReference type="SAM" id="SignalP"/>
    </source>
</evidence>
<comment type="subcellular location">
    <subcellularLocation>
        <location evidence="1">Cell outer membrane</location>
        <topology evidence="1">Multi-pass membrane protein</topology>
    </subcellularLocation>
</comment>
<organism evidence="13 14">
    <name type="scientific">Acidovorax soli</name>
    <dbReference type="NCBI Taxonomy" id="592050"/>
    <lineage>
        <taxon>Bacteria</taxon>
        <taxon>Pseudomonadati</taxon>
        <taxon>Pseudomonadota</taxon>
        <taxon>Betaproteobacteria</taxon>
        <taxon>Burkholderiales</taxon>
        <taxon>Comamonadaceae</taxon>
        <taxon>Acidovorax</taxon>
    </lineage>
</organism>
<feature type="domain" description="Porin" evidence="12">
    <location>
        <begin position="15"/>
        <end position="308"/>
    </location>
</feature>
<keyword evidence="4" id="KW-1134">Transmembrane beta strand</keyword>
<dbReference type="Pfam" id="PF13609">
    <property type="entry name" value="Porin_4"/>
    <property type="match status" value="1"/>
</dbReference>
<evidence type="ECO:0000256" key="9">
    <source>
        <dbReference type="ARBA" id="ARBA00023136"/>
    </source>
</evidence>